<dbReference type="GO" id="GO:0030620">
    <property type="term" value="F:U2 snRNA binding"/>
    <property type="evidence" value="ECO:0007669"/>
    <property type="project" value="TreeGrafter"/>
</dbReference>
<evidence type="ECO:0000313" key="4">
    <source>
        <dbReference type="Proteomes" id="UP000053989"/>
    </source>
</evidence>
<dbReference type="GO" id="GO:0004518">
    <property type="term" value="F:nuclease activity"/>
    <property type="evidence" value="ECO:0007669"/>
    <property type="project" value="InterPro"/>
</dbReference>
<accession>A0A0C3A0D9</accession>
<feature type="domain" description="XPG-I" evidence="2">
    <location>
        <begin position="132"/>
        <end position="215"/>
    </location>
</feature>
<gene>
    <name evidence="3" type="ORF">SCLCIDRAFT_28293</name>
</gene>
<dbReference type="Gene3D" id="3.40.50.1010">
    <property type="entry name" value="5'-nuclease"/>
    <property type="match status" value="1"/>
</dbReference>
<dbReference type="GO" id="GO:0017070">
    <property type="term" value="F:U6 snRNA binding"/>
    <property type="evidence" value="ECO:0007669"/>
    <property type="project" value="TreeGrafter"/>
</dbReference>
<evidence type="ECO:0000259" key="2">
    <source>
        <dbReference type="Pfam" id="PF00867"/>
    </source>
</evidence>
<dbReference type="InterPro" id="IPR027652">
    <property type="entry name" value="PRP8"/>
</dbReference>
<dbReference type="EMBL" id="KN822090">
    <property type="protein sequence ID" value="KIM58127.1"/>
    <property type="molecule type" value="Genomic_DNA"/>
</dbReference>
<dbReference type="InterPro" id="IPR029060">
    <property type="entry name" value="PIN-like_dom_sf"/>
</dbReference>
<dbReference type="InParanoid" id="A0A0C3A0D9"/>
<dbReference type="GO" id="GO:0097157">
    <property type="term" value="F:pre-mRNA intronic binding"/>
    <property type="evidence" value="ECO:0007669"/>
    <property type="project" value="TreeGrafter"/>
</dbReference>
<sequence length="447" mass="49372">MANLYHPGPTLLSDRPDNNASYLVDKKLFFTAKVLNMAIPGGPKFEPLYHDMDTFDEDWNEFNNINKAGTGRLHEMPMIFTWLSEILQMPIHPYFIINGPDRPQLNGGDECIYGTGPPLLVEHFQKLLDAFGFSWHMAPGEAEAELACFQLHSLVDVVVMPYNDALLFGASNVIQSIILRSNKYGGVEVYTDEAIKDHASLEWGGLLLIVLMSSADYNSRLLGFTVEIARWLTQYGLGRSLLNAVLGLQFAKFMEFCTKWQKQLCEEEHTEFPNPAVLAMYLLPPTSWSDGGQPPVSVVTSRQPDLAAVAAFGLQCLGWLPEILQQKLTEAHVGMLPGNVDSKTLQHGLRVMDYHGGSLPTYTLSVPIQLLFAMPTDLVHLPPGAYISLPGEDNNGAVLCDMEIPAIMLESLRPDSLQSSESADMELVDEDTGNRSLELMGDLAGDG</sequence>
<reference evidence="3 4" key="1">
    <citation type="submission" date="2014-04" db="EMBL/GenBank/DDBJ databases">
        <authorList>
            <consortium name="DOE Joint Genome Institute"/>
            <person name="Kuo A."/>
            <person name="Kohler A."/>
            <person name="Nagy L.G."/>
            <person name="Floudas D."/>
            <person name="Copeland A."/>
            <person name="Barry K.W."/>
            <person name="Cichocki N."/>
            <person name="Veneault-Fourrey C."/>
            <person name="LaButti K."/>
            <person name="Lindquist E.A."/>
            <person name="Lipzen A."/>
            <person name="Lundell T."/>
            <person name="Morin E."/>
            <person name="Murat C."/>
            <person name="Sun H."/>
            <person name="Tunlid A."/>
            <person name="Henrissat B."/>
            <person name="Grigoriev I.V."/>
            <person name="Hibbett D.S."/>
            <person name="Martin F."/>
            <person name="Nordberg H.P."/>
            <person name="Cantor M.N."/>
            <person name="Hua S.X."/>
        </authorList>
    </citation>
    <scope>NUCLEOTIDE SEQUENCE [LARGE SCALE GENOMIC DNA]</scope>
    <source>
        <strain evidence="3 4">Foug A</strain>
    </source>
</reference>
<dbReference type="PANTHER" id="PTHR11140">
    <property type="entry name" value="PRE-MRNA SPLICING FACTOR PRP8"/>
    <property type="match status" value="1"/>
</dbReference>
<dbReference type="Proteomes" id="UP000053989">
    <property type="component" value="Unassembled WGS sequence"/>
</dbReference>
<dbReference type="GO" id="GO:0030623">
    <property type="term" value="F:U5 snRNA binding"/>
    <property type="evidence" value="ECO:0007669"/>
    <property type="project" value="TreeGrafter"/>
</dbReference>
<dbReference type="GO" id="GO:0005682">
    <property type="term" value="C:U5 snRNP"/>
    <property type="evidence" value="ECO:0007669"/>
    <property type="project" value="TreeGrafter"/>
</dbReference>
<dbReference type="GO" id="GO:0071013">
    <property type="term" value="C:catalytic step 2 spliceosome"/>
    <property type="evidence" value="ECO:0007669"/>
    <property type="project" value="TreeGrafter"/>
</dbReference>
<evidence type="ECO:0000313" key="3">
    <source>
        <dbReference type="EMBL" id="KIM58127.1"/>
    </source>
</evidence>
<feature type="region of interest" description="Disordered" evidence="1">
    <location>
        <begin position="415"/>
        <end position="447"/>
    </location>
</feature>
<keyword evidence="4" id="KW-1185">Reference proteome</keyword>
<dbReference type="PANTHER" id="PTHR11140:SF0">
    <property type="entry name" value="PRE-MRNA-PROCESSING-SPLICING FACTOR 8"/>
    <property type="match status" value="1"/>
</dbReference>
<organism evidence="3 4">
    <name type="scientific">Scleroderma citrinum Foug A</name>
    <dbReference type="NCBI Taxonomy" id="1036808"/>
    <lineage>
        <taxon>Eukaryota</taxon>
        <taxon>Fungi</taxon>
        <taxon>Dikarya</taxon>
        <taxon>Basidiomycota</taxon>
        <taxon>Agaricomycotina</taxon>
        <taxon>Agaricomycetes</taxon>
        <taxon>Agaricomycetidae</taxon>
        <taxon>Boletales</taxon>
        <taxon>Sclerodermatineae</taxon>
        <taxon>Sclerodermataceae</taxon>
        <taxon>Scleroderma</taxon>
    </lineage>
</organism>
<dbReference type="GO" id="GO:0030619">
    <property type="term" value="F:U1 snRNA binding"/>
    <property type="evidence" value="ECO:0007669"/>
    <property type="project" value="TreeGrafter"/>
</dbReference>
<dbReference type="AlphaFoldDB" id="A0A0C3A0D9"/>
<dbReference type="OrthoDB" id="2959108at2759"/>
<dbReference type="STRING" id="1036808.A0A0C3A0D9"/>
<reference evidence="4" key="2">
    <citation type="submission" date="2015-01" db="EMBL/GenBank/DDBJ databases">
        <title>Evolutionary Origins and Diversification of the Mycorrhizal Mutualists.</title>
        <authorList>
            <consortium name="DOE Joint Genome Institute"/>
            <consortium name="Mycorrhizal Genomics Consortium"/>
            <person name="Kohler A."/>
            <person name="Kuo A."/>
            <person name="Nagy L.G."/>
            <person name="Floudas D."/>
            <person name="Copeland A."/>
            <person name="Barry K.W."/>
            <person name="Cichocki N."/>
            <person name="Veneault-Fourrey C."/>
            <person name="LaButti K."/>
            <person name="Lindquist E.A."/>
            <person name="Lipzen A."/>
            <person name="Lundell T."/>
            <person name="Morin E."/>
            <person name="Murat C."/>
            <person name="Riley R."/>
            <person name="Ohm R."/>
            <person name="Sun H."/>
            <person name="Tunlid A."/>
            <person name="Henrissat B."/>
            <person name="Grigoriev I.V."/>
            <person name="Hibbett D.S."/>
            <person name="Martin F."/>
        </authorList>
    </citation>
    <scope>NUCLEOTIDE SEQUENCE [LARGE SCALE GENOMIC DNA]</scope>
    <source>
        <strain evidence="4">Foug A</strain>
    </source>
</reference>
<name>A0A0C3A0D9_9AGAM</name>
<dbReference type="GO" id="GO:0000244">
    <property type="term" value="P:spliceosomal tri-snRNP complex assembly"/>
    <property type="evidence" value="ECO:0007669"/>
    <property type="project" value="TreeGrafter"/>
</dbReference>
<proteinExistence type="predicted"/>
<dbReference type="HOGENOM" id="CLU_007575_4_1_1"/>
<dbReference type="Pfam" id="PF00867">
    <property type="entry name" value="XPG_I"/>
    <property type="match status" value="1"/>
</dbReference>
<protein>
    <recommendedName>
        <fullName evidence="2">XPG-I domain-containing protein</fullName>
    </recommendedName>
</protein>
<dbReference type="InterPro" id="IPR006086">
    <property type="entry name" value="XPG-I_dom"/>
</dbReference>
<evidence type="ECO:0000256" key="1">
    <source>
        <dbReference type="SAM" id="MobiDB-lite"/>
    </source>
</evidence>
<dbReference type="SUPFAM" id="SSF88723">
    <property type="entry name" value="PIN domain-like"/>
    <property type="match status" value="1"/>
</dbReference>